<protein>
    <submittedName>
        <fullName evidence="2">Uncharacterized protein</fullName>
    </submittedName>
</protein>
<keyword evidence="1" id="KW-1133">Transmembrane helix</keyword>
<dbReference type="Proteomes" id="UP000327493">
    <property type="component" value="Unassembled WGS sequence"/>
</dbReference>
<dbReference type="AlphaFoldDB" id="A0A5J5C9Q2"/>
<keyword evidence="1" id="KW-0472">Membrane</keyword>
<gene>
    <name evidence="2" type="ORF">FQN60_003430</name>
</gene>
<proteinExistence type="predicted"/>
<feature type="transmembrane region" description="Helical" evidence="1">
    <location>
        <begin position="59"/>
        <end position="79"/>
    </location>
</feature>
<comment type="caution">
    <text evidence="2">The sequence shown here is derived from an EMBL/GenBank/DDBJ whole genome shotgun (WGS) entry which is preliminary data.</text>
</comment>
<name>A0A5J5C9Q2_9PERO</name>
<reference evidence="2 3" key="1">
    <citation type="submission" date="2019-08" db="EMBL/GenBank/DDBJ databases">
        <title>A chromosome-level genome assembly, high-density linkage maps, and genome scans reveal the genomic architecture of hybrid incompatibilities underlying speciation via character displacement in darters (Percidae: Etheostominae).</title>
        <authorList>
            <person name="Moran R.L."/>
            <person name="Catchen J.M."/>
            <person name="Fuller R.C."/>
        </authorList>
    </citation>
    <scope>NUCLEOTIDE SEQUENCE [LARGE SCALE GENOMIC DNA]</scope>
    <source>
        <strain evidence="2">EspeVRDwgs_2016</strain>
        <tissue evidence="2">Muscle</tissue>
    </source>
</reference>
<evidence type="ECO:0000313" key="2">
    <source>
        <dbReference type="EMBL" id="KAA8577955.1"/>
    </source>
</evidence>
<evidence type="ECO:0000256" key="1">
    <source>
        <dbReference type="SAM" id="Phobius"/>
    </source>
</evidence>
<keyword evidence="3" id="KW-1185">Reference proteome</keyword>
<sequence>MKRCHDYLHFTKDCGTWEEAVCTINCSASVSDVDLRPPPTVNATRICFTEDWCVTQLTLGLWCGGVLLLLLAVSGGLSWTYRKYRRRPAAEDSVAYTPAKTQMV</sequence>
<accession>A0A5J5C9Q2</accession>
<dbReference type="EMBL" id="VOFY01001635">
    <property type="protein sequence ID" value="KAA8577955.1"/>
    <property type="molecule type" value="Genomic_DNA"/>
</dbReference>
<evidence type="ECO:0000313" key="3">
    <source>
        <dbReference type="Proteomes" id="UP000327493"/>
    </source>
</evidence>
<organism evidence="2 3">
    <name type="scientific">Etheostoma spectabile</name>
    <name type="common">orangethroat darter</name>
    <dbReference type="NCBI Taxonomy" id="54343"/>
    <lineage>
        <taxon>Eukaryota</taxon>
        <taxon>Metazoa</taxon>
        <taxon>Chordata</taxon>
        <taxon>Craniata</taxon>
        <taxon>Vertebrata</taxon>
        <taxon>Euteleostomi</taxon>
        <taxon>Actinopterygii</taxon>
        <taxon>Neopterygii</taxon>
        <taxon>Teleostei</taxon>
        <taxon>Neoteleostei</taxon>
        <taxon>Acanthomorphata</taxon>
        <taxon>Eupercaria</taxon>
        <taxon>Perciformes</taxon>
        <taxon>Percoidei</taxon>
        <taxon>Percidae</taxon>
        <taxon>Etheostomatinae</taxon>
        <taxon>Etheostoma</taxon>
    </lineage>
</organism>
<keyword evidence="1" id="KW-0812">Transmembrane</keyword>